<proteinExistence type="predicted"/>
<dbReference type="AlphaFoldDB" id="A0A1M5F0F2"/>
<sequence>MLEDDKQNGGGSSESSSNSTPPSTPTRDSNDTQTRTENDSSFIIKE</sequence>
<dbReference type="STRING" id="1124188.SAMN05444377_1253"/>
<evidence type="ECO:0000313" key="2">
    <source>
        <dbReference type="EMBL" id="SHF84898.1"/>
    </source>
</evidence>
<name>A0A1M5F0F2_9FLAO</name>
<feature type="compositionally biased region" description="Basic and acidic residues" evidence="1">
    <location>
        <begin position="28"/>
        <end position="46"/>
    </location>
</feature>
<dbReference type="Proteomes" id="UP000184147">
    <property type="component" value="Unassembled WGS sequence"/>
</dbReference>
<protein>
    <submittedName>
        <fullName evidence="2">Uncharacterized protein</fullName>
    </submittedName>
</protein>
<organism evidence="2 3">
    <name type="scientific">Flavobacterium fontis</name>
    <dbReference type="NCBI Taxonomy" id="1124188"/>
    <lineage>
        <taxon>Bacteria</taxon>
        <taxon>Pseudomonadati</taxon>
        <taxon>Bacteroidota</taxon>
        <taxon>Flavobacteriia</taxon>
        <taxon>Flavobacteriales</taxon>
        <taxon>Flavobacteriaceae</taxon>
        <taxon>Flavobacterium</taxon>
    </lineage>
</organism>
<evidence type="ECO:0000256" key="1">
    <source>
        <dbReference type="SAM" id="MobiDB-lite"/>
    </source>
</evidence>
<dbReference type="EMBL" id="FQVQ01000025">
    <property type="protein sequence ID" value="SHF84898.1"/>
    <property type="molecule type" value="Genomic_DNA"/>
</dbReference>
<evidence type="ECO:0000313" key="3">
    <source>
        <dbReference type="Proteomes" id="UP000184147"/>
    </source>
</evidence>
<reference evidence="2 3" key="1">
    <citation type="submission" date="2016-11" db="EMBL/GenBank/DDBJ databases">
        <authorList>
            <person name="Jaros S."/>
            <person name="Januszkiewicz K."/>
            <person name="Wedrychowicz H."/>
        </authorList>
    </citation>
    <scope>NUCLEOTIDE SEQUENCE [LARGE SCALE GENOMIC DNA]</scope>
    <source>
        <strain evidence="2 3">DSM 25660</strain>
    </source>
</reference>
<gene>
    <name evidence="2" type="ORF">SAMN05444377_1253</name>
</gene>
<keyword evidence="3" id="KW-1185">Reference proteome</keyword>
<feature type="region of interest" description="Disordered" evidence="1">
    <location>
        <begin position="1"/>
        <end position="46"/>
    </location>
</feature>
<feature type="compositionally biased region" description="Low complexity" evidence="1">
    <location>
        <begin position="13"/>
        <end position="27"/>
    </location>
</feature>
<accession>A0A1M5F0F2</accession>